<reference evidence="4" key="1">
    <citation type="submission" date="2020-08" db="EMBL/GenBank/DDBJ databases">
        <title>Sequencing the genomes of 1000 actinobacteria strains.</title>
        <authorList>
            <person name="Klenk H.-P."/>
        </authorList>
    </citation>
    <scope>NUCLEOTIDE SEQUENCE</scope>
    <source>
        <strain evidence="4">DSM 10695</strain>
    </source>
</reference>
<feature type="transmembrane region" description="Helical" evidence="2">
    <location>
        <begin position="861"/>
        <end position="880"/>
    </location>
</feature>
<organism evidence="4 5">
    <name type="scientific">Schaalia hyovaginalis</name>
    <dbReference type="NCBI Taxonomy" id="29316"/>
    <lineage>
        <taxon>Bacteria</taxon>
        <taxon>Bacillati</taxon>
        <taxon>Actinomycetota</taxon>
        <taxon>Actinomycetes</taxon>
        <taxon>Actinomycetales</taxon>
        <taxon>Actinomycetaceae</taxon>
        <taxon>Schaalia</taxon>
    </lineage>
</organism>
<dbReference type="EMBL" id="JACHMK010000001">
    <property type="protein sequence ID" value="MBB6333868.1"/>
    <property type="molecule type" value="Genomic_DNA"/>
</dbReference>
<keyword evidence="2" id="KW-1133">Transmembrane helix</keyword>
<feature type="domain" description="T-Q ester bond containing" evidence="3">
    <location>
        <begin position="593"/>
        <end position="713"/>
    </location>
</feature>
<name>A0A923E0U9_9ACTO</name>
<dbReference type="AlphaFoldDB" id="A0A923E0U9"/>
<evidence type="ECO:0000256" key="2">
    <source>
        <dbReference type="SAM" id="Phobius"/>
    </source>
</evidence>
<proteinExistence type="predicted"/>
<dbReference type="RefSeq" id="WP_184451526.1">
    <property type="nucleotide sequence ID" value="NZ_JACHMK010000001.1"/>
</dbReference>
<feature type="domain" description="T-Q ester bond containing" evidence="3">
    <location>
        <begin position="718"/>
        <end position="838"/>
    </location>
</feature>
<evidence type="ECO:0000256" key="1">
    <source>
        <dbReference type="SAM" id="MobiDB-lite"/>
    </source>
</evidence>
<dbReference type="Pfam" id="PF18202">
    <property type="entry name" value="TQ"/>
    <property type="match status" value="2"/>
</dbReference>
<evidence type="ECO:0000313" key="4">
    <source>
        <dbReference type="EMBL" id="MBB6333868.1"/>
    </source>
</evidence>
<keyword evidence="2" id="KW-0472">Membrane</keyword>
<feature type="region of interest" description="Disordered" evidence="1">
    <location>
        <begin position="833"/>
        <end position="855"/>
    </location>
</feature>
<keyword evidence="2" id="KW-0812">Transmembrane</keyword>
<accession>A0A923E0U9</accession>
<evidence type="ECO:0000313" key="5">
    <source>
        <dbReference type="Proteomes" id="UP000617426"/>
    </source>
</evidence>
<feature type="compositionally biased region" description="Basic and acidic residues" evidence="1">
    <location>
        <begin position="582"/>
        <end position="593"/>
    </location>
</feature>
<sequence length="884" mass="93654">MPSARQFVHRTGSRRALGLVMCLILFSLLFVGTPSPAHARQNGAGIIVRNIGGGGQDLWLGAFEAPANGDKRYPTWCTHMWRTDPQPQHSASLSTLTDSSQWGPAELDATTAQLAWILMEYQGNQEATNRAALAYLVHANLESADPGRDPADSVSRLVSAVRTQIPQVDALARKYVEEARRSAAVRYSSAEVIGDGERKGELRGIGIVSASGWVAGRAVTAILEGPAVFTATGSSTWSGSTASEPVSLAWRSTGNGPVNASIVYTDPARTNLTRYTTSPGIQDTVSIGDRPAGEPVERRVTGPSWRVEFDFQPIARSSVGDAKHVVDAPPSDVLTVGADPDYGSGTWMSIGGAPVPVVFEGTAYALGERLPETSTDVPEGAEPVGTVRIIARGPGEYSAALDERAEPGFLTWVWRVDKEAQSHSVDDRGESVSVRDLVHANWSDAFGLPEETSSVPAVLEIDSSLTTRTTKSGDYLVDDLFIKGFPSDHPAFTGGMGFDADAPTLTQRLLFFPEGLEVLDENRDRAQLVASVEVPARNGFHPSVGSTDFKVDGGPGTYVFVSSFTGDARVRPFESSVEDPSEQFRVDKPDEQPKLSTTATDAADGDKELAPAGTVRIRDRVCYEGLEGGASYLLEGVLMDRDSGEPVLDGAGARITGASKFTAEAAQGCVDVEFEAEGARLAGRTSVVFERLSRDGALIAAHADLDDEGQSVRTGPAPKISTTARDGDEGDASIPAGPGARILDEVCYEGLNPGMRYWLSGVLMDRLLNSPLLEGETRVTGELEFTPDEPKGCVDVEFTLNATALAGRELVVFEELSSDEGLVAVHADIDDEGQTVRVDAPPPPAEGPAPGLADTGGDASAVMGVALLLLMLGILGRIVVPGRR</sequence>
<comment type="caution">
    <text evidence="4">The sequence shown here is derived from an EMBL/GenBank/DDBJ whole genome shotgun (WGS) entry which is preliminary data.</text>
</comment>
<dbReference type="Proteomes" id="UP000617426">
    <property type="component" value="Unassembled WGS sequence"/>
</dbReference>
<gene>
    <name evidence="4" type="ORF">HD592_000433</name>
</gene>
<feature type="region of interest" description="Disordered" evidence="1">
    <location>
        <begin position="279"/>
        <end position="299"/>
    </location>
</feature>
<dbReference type="InterPro" id="IPR041100">
    <property type="entry name" value="TQ"/>
</dbReference>
<protein>
    <recommendedName>
        <fullName evidence="3">T-Q ester bond containing domain-containing protein</fullName>
    </recommendedName>
</protein>
<keyword evidence="5" id="KW-1185">Reference proteome</keyword>
<dbReference type="Gene3D" id="2.60.40.3930">
    <property type="match status" value="2"/>
</dbReference>
<feature type="region of interest" description="Disordered" evidence="1">
    <location>
        <begin position="708"/>
        <end position="736"/>
    </location>
</feature>
<evidence type="ECO:0000259" key="3">
    <source>
        <dbReference type="Pfam" id="PF18202"/>
    </source>
</evidence>
<dbReference type="NCBIfam" id="NF033903">
    <property type="entry name" value="VaFE_rpt"/>
    <property type="match status" value="2"/>
</dbReference>
<feature type="region of interest" description="Disordered" evidence="1">
    <location>
        <begin position="572"/>
        <end position="607"/>
    </location>
</feature>